<dbReference type="PRINTS" id="PR00625">
    <property type="entry name" value="JDOMAIN"/>
</dbReference>
<dbReference type="RefSeq" id="WP_153091969.1">
    <property type="nucleotide sequence ID" value="NZ_VZAH01000086.1"/>
</dbReference>
<dbReference type="InterPro" id="IPR050817">
    <property type="entry name" value="DjlA_DnaK_co-chaperone"/>
</dbReference>
<feature type="transmembrane region" description="Helical" evidence="1">
    <location>
        <begin position="7"/>
        <end position="31"/>
    </location>
</feature>
<organism evidence="3 4">
    <name type="scientific">Segatella copri</name>
    <dbReference type="NCBI Taxonomy" id="165179"/>
    <lineage>
        <taxon>Bacteria</taxon>
        <taxon>Pseudomonadati</taxon>
        <taxon>Bacteroidota</taxon>
        <taxon>Bacteroidia</taxon>
        <taxon>Bacteroidales</taxon>
        <taxon>Prevotellaceae</taxon>
        <taxon>Segatella</taxon>
    </lineage>
</organism>
<dbReference type="Pfam" id="PF05099">
    <property type="entry name" value="TerB"/>
    <property type="match status" value="1"/>
</dbReference>
<protein>
    <submittedName>
        <fullName evidence="3">DnaJ domain-containing protein</fullName>
    </submittedName>
</protein>
<evidence type="ECO:0000256" key="1">
    <source>
        <dbReference type="SAM" id="Phobius"/>
    </source>
</evidence>
<evidence type="ECO:0000259" key="2">
    <source>
        <dbReference type="PROSITE" id="PS50076"/>
    </source>
</evidence>
<sequence>MAAGKWIGGFLGFITAGPLGALAGFALGSLFDHGLDEVNKPGSDGYNNREYSNAYEAYSGYGSGGYGNGSYGGYGQQHAYEGERNSFMFSLLVLASYIINADGRIMHSEMELVRRFLLQNFGMAAKQQGEEILLKLFEQQKRMGMQQYRTVIQDSCHQIRANMMYEQRLQLLNFLVMIAQADNVVSPEEIQALKEVALHMGLEASDVDQMLGMHGGGSSATSATSLEDAYRILGVSPDASNDEVKAAYRKMALKHHPDKVAALGEDVRRAAEKKFQEINDAKDKIYKARGI</sequence>
<keyword evidence="1" id="KW-0472">Membrane</keyword>
<dbReference type="EMBL" id="VZAH01000086">
    <property type="protein sequence ID" value="MQP14554.1"/>
    <property type="molecule type" value="Genomic_DNA"/>
</dbReference>
<feature type="domain" description="J" evidence="2">
    <location>
        <begin position="228"/>
        <end position="290"/>
    </location>
</feature>
<proteinExistence type="predicted"/>
<evidence type="ECO:0000313" key="3">
    <source>
        <dbReference type="EMBL" id="MQP14554.1"/>
    </source>
</evidence>
<dbReference type="OrthoDB" id="9779622at2"/>
<evidence type="ECO:0000313" key="4">
    <source>
        <dbReference type="Proteomes" id="UP000477980"/>
    </source>
</evidence>
<dbReference type="CDD" id="cd06257">
    <property type="entry name" value="DnaJ"/>
    <property type="match status" value="1"/>
</dbReference>
<dbReference type="SUPFAM" id="SSF158682">
    <property type="entry name" value="TerB-like"/>
    <property type="match status" value="1"/>
</dbReference>
<keyword evidence="1" id="KW-0812">Transmembrane</keyword>
<dbReference type="InterPro" id="IPR007791">
    <property type="entry name" value="DjlA_N"/>
</dbReference>
<dbReference type="PANTHER" id="PTHR24074">
    <property type="entry name" value="CO-CHAPERONE PROTEIN DJLA"/>
    <property type="match status" value="1"/>
</dbReference>
<dbReference type="Gene3D" id="1.10.3680.10">
    <property type="entry name" value="TerB-like"/>
    <property type="match status" value="1"/>
</dbReference>
<dbReference type="AlphaFoldDB" id="A0A6G1VPR2"/>
<gene>
    <name evidence="3" type="ORF">F7D25_09055</name>
</gene>
<dbReference type="Pfam" id="PF00226">
    <property type="entry name" value="DnaJ"/>
    <property type="match status" value="1"/>
</dbReference>
<dbReference type="Proteomes" id="UP000477980">
    <property type="component" value="Unassembled WGS sequence"/>
</dbReference>
<name>A0A6G1VPR2_9BACT</name>
<keyword evidence="1" id="KW-1133">Transmembrane helix</keyword>
<dbReference type="InterPro" id="IPR001623">
    <property type="entry name" value="DnaJ_domain"/>
</dbReference>
<dbReference type="InterPro" id="IPR029024">
    <property type="entry name" value="TerB-like"/>
</dbReference>
<dbReference type="Gene3D" id="1.10.287.110">
    <property type="entry name" value="DnaJ domain"/>
    <property type="match status" value="1"/>
</dbReference>
<comment type="caution">
    <text evidence="3">The sequence shown here is derived from an EMBL/GenBank/DDBJ whole genome shotgun (WGS) entry which is preliminary data.</text>
</comment>
<dbReference type="SMART" id="SM00271">
    <property type="entry name" value="DnaJ"/>
    <property type="match status" value="1"/>
</dbReference>
<dbReference type="InterPro" id="IPR036869">
    <property type="entry name" value="J_dom_sf"/>
</dbReference>
<reference evidence="3 4" key="1">
    <citation type="submission" date="2019-09" db="EMBL/GenBank/DDBJ databases">
        <title>Distinct polysaccharide growth profiles of human intestinal Prevotella copri isolates.</title>
        <authorList>
            <person name="Fehlner-Peach H."/>
            <person name="Magnabosco C."/>
            <person name="Raghavan V."/>
            <person name="Scher J.U."/>
            <person name="Tett A."/>
            <person name="Cox L.M."/>
            <person name="Gottsegen C."/>
            <person name="Watters A."/>
            <person name="Wiltshire- Gordon J.D."/>
            <person name="Segata N."/>
            <person name="Bonneau R."/>
            <person name="Littman D.R."/>
        </authorList>
    </citation>
    <scope>NUCLEOTIDE SEQUENCE [LARGE SCALE GENOMIC DNA]</scope>
    <source>
        <strain evidence="4">iAA917</strain>
    </source>
</reference>
<accession>A0A6G1VPR2</accession>
<dbReference type="PROSITE" id="PS50076">
    <property type="entry name" value="DNAJ_2"/>
    <property type="match status" value="1"/>
</dbReference>
<dbReference type="SUPFAM" id="SSF46565">
    <property type="entry name" value="Chaperone J-domain"/>
    <property type="match status" value="1"/>
</dbReference>